<proteinExistence type="evidence at transcript level"/>
<name>A0A1B3P5L2_EOGHI</name>
<dbReference type="Pfam" id="PF03392">
    <property type="entry name" value="OS-D"/>
    <property type="match status" value="1"/>
</dbReference>
<dbReference type="SUPFAM" id="SSF100910">
    <property type="entry name" value="Chemosensory protein Csp2"/>
    <property type="match status" value="1"/>
</dbReference>
<sequence length="144" mass="16220">MYVNILHTKIGCTEKATMKSTIALAVLVLVVATTTRAGGDFYDSKYDEYDVDAIISNKRLLENYINCFLGKGKCTPDGAKFKKILPEALESTCGRCTPKQRILVRKGIRAIQKQLPESWAQLVKTYDPEGKYRNSFEKFLAETD</sequence>
<accession>A0A1B3P5L2</accession>
<protein>
    <submittedName>
        <fullName evidence="1">Chemosensory protein</fullName>
    </submittedName>
</protein>
<dbReference type="PANTHER" id="PTHR11257:SF13">
    <property type="entry name" value="GEO07322P1"/>
    <property type="match status" value="1"/>
</dbReference>
<organism evidence="1">
    <name type="scientific">Eogystia hippophaecolus</name>
    <name type="common">Moth</name>
    <name type="synonym">Holcocerus hippophaecolus</name>
    <dbReference type="NCBI Taxonomy" id="1206364"/>
    <lineage>
        <taxon>Eukaryota</taxon>
        <taxon>Metazoa</taxon>
        <taxon>Ecdysozoa</taxon>
        <taxon>Arthropoda</taxon>
        <taxon>Hexapoda</taxon>
        <taxon>Insecta</taxon>
        <taxon>Pterygota</taxon>
        <taxon>Neoptera</taxon>
        <taxon>Endopterygota</taxon>
        <taxon>Lepidoptera</taxon>
        <taxon>Glossata</taxon>
        <taxon>Ditrysia</taxon>
        <taxon>Cossoidea</taxon>
        <taxon>Cossidae</taxon>
        <taxon>Cossinae</taxon>
        <taxon>Eogystia</taxon>
    </lineage>
</organism>
<reference evidence="1" key="1">
    <citation type="journal article" date="2016" name="BMC Genomics">
        <title>Antennal transcriptome analysis and expression profiles of odorant binding proteins in Eogystia hippophaecolus (Lepidoptera: Cossidae).</title>
        <authorList>
            <person name="Hu P."/>
            <person name="Tao J."/>
            <person name="Cui M."/>
            <person name="Gao C."/>
            <person name="Lu P."/>
            <person name="Luo Y."/>
        </authorList>
    </citation>
    <scope>NUCLEOTIDE SEQUENCE</scope>
</reference>
<evidence type="ECO:0000313" key="1">
    <source>
        <dbReference type="EMBL" id="AOG12893.1"/>
    </source>
</evidence>
<dbReference type="Gene3D" id="1.10.2080.10">
    <property type="entry name" value="Insect odorant-binding protein A10/Ejaculatory bulb-specific protein 3"/>
    <property type="match status" value="1"/>
</dbReference>
<dbReference type="EMBL" id="KX655944">
    <property type="protein sequence ID" value="AOG12893.1"/>
    <property type="molecule type" value="mRNA"/>
</dbReference>
<dbReference type="InterPro" id="IPR005055">
    <property type="entry name" value="A10/PebIII"/>
</dbReference>
<dbReference type="PANTHER" id="PTHR11257">
    <property type="entry name" value="CHEMOSENSORY PROTEIN-RELATED"/>
    <property type="match status" value="1"/>
</dbReference>
<dbReference type="InterPro" id="IPR036682">
    <property type="entry name" value="OS_D_A10/PebIII_sf"/>
</dbReference>
<dbReference type="AlphaFoldDB" id="A0A1B3P5L2"/>